<dbReference type="PANTHER" id="PTHR34220">
    <property type="entry name" value="SENSOR HISTIDINE KINASE YPDA"/>
    <property type="match status" value="1"/>
</dbReference>
<evidence type="ECO:0000313" key="2">
    <source>
        <dbReference type="EMBL" id="GAA4466780.1"/>
    </source>
</evidence>
<dbReference type="InterPro" id="IPR050640">
    <property type="entry name" value="Bact_2-comp_sensor_kinase"/>
</dbReference>
<feature type="domain" description="Signal transduction histidine kinase internal region" evidence="1">
    <location>
        <begin position="56"/>
        <end position="136"/>
    </location>
</feature>
<dbReference type="Pfam" id="PF06580">
    <property type="entry name" value="His_kinase"/>
    <property type="match status" value="1"/>
</dbReference>
<evidence type="ECO:0000259" key="1">
    <source>
        <dbReference type="Pfam" id="PF06580"/>
    </source>
</evidence>
<protein>
    <recommendedName>
        <fullName evidence="1">Signal transduction histidine kinase internal region domain-containing protein</fullName>
    </recommendedName>
</protein>
<dbReference type="Gene3D" id="3.30.565.10">
    <property type="entry name" value="Histidine kinase-like ATPase, C-terminal domain"/>
    <property type="match status" value="1"/>
</dbReference>
<dbReference type="InterPro" id="IPR010559">
    <property type="entry name" value="Sig_transdc_His_kin_internal"/>
</dbReference>
<organism evidence="2 3">
    <name type="scientific">Nibrella saemangeumensis</name>
    <dbReference type="NCBI Taxonomy" id="1084526"/>
    <lineage>
        <taxon>Bacteria</taxon>
        <taxon>Pseudomonadati</taxon>
        <taxon>Bacteroidota</taxon>
        <taxon>Cytophagia</taxon>
        <taxon>Cytophagales</taxon>
        <taxon>Spirosomataceae</taxon>
        <taxon>Nibrella</taxon>
    </lineage>
</organism>
<proteinExistence type="predicted"/>
<dbReference type="InterPro" id="IPR036890">
    <property type="entry name" value="HATPase_C_sf"/>
</dbReference>
<sequence length="264" mass="30476">MIQQLEENQQLQQMHAFDLQRQLAQREMEVLTTAHELEEQRVSQLRSDFERRVAEAEMTGLRSQMNPHFIFNCLNSIKLYAIENDSEKASDYLTKFSRLIRLVLENSRSERVTLRNELDMLQLYADMETMRFKQKLSFFVEVEPDVDVGFVEIPPLLLQPYVENAIWHGLMHKPEGGTVRVRASQSQENLLQLTITDDGVGRTRAAELKSKSASHRKSFGMKMTSERIALVNQLYQTHTQVEIQDLVDTDGLPAGTEVIIQIPI</sequence>
<evidence type="ECO:0000313" key="3">
    <source>
        <dbReference type="Proteomes" id="UP001501175"/>
    </source>
</evidence>
<dbReference type="EMBL" id="BAABHD010000081">
    <property type="protein sequence ID" value="GAA4466780.1"/>
    <property type="molecule type" value="Genomic_DNA"/>
</dbReference>
<dbReference type="Proteomes" id="UP001501175">
    <property type="component" value="Unassembled WGS sequence"/>
</dbReference>
<dbReference type="PANTHER" id="PTHR34220:SF7">
    <property type="entry name" value="SENSOR HISTIDINE KINASE YPDA"/>
    <property type="match status" value="1"/>
</dbReference>
<accession>A0ABP8NJK9</accession>
<comment type="caution">
    <text evidence="2">The sequence shown here is derived from an EMBL/GenBank/DDBJ whole genome shotgun (WGS) entry which is preliminary data.</text>
</comment>
<gene>
    <name evidence="2" type="ORF">GCM10023189_49420</name>
</gene>
<keyword evidence="3" id="KW-1185">Reference proteome</keyword>
<name>A0ABP8NJK9_9BACT</name>
<dbReference type="SUPFAM" id="SSF55874">
    <property type="entry name" value="ATPase domain of HSP90 chaperone/DNA topoisomerase II/histidine kinase"/>
    <property type="match status" value="1"/>
</dbReference>
<reference evidence="3" key="1">
    <citation type="journal article" date="2019" name="Int. J. Syst. Evol. Microbiol.">
        <title>The Global Catalogue of Microorganisms (GCM) 10K type strain sequencing project: providing services to taxonomists for standard genome sequencing and annotation.</title>
        <authorList>
            <consortium name="The Broad Institute Genomics Platform"/>
            <consortium name="The Broad Institute Genome Sequencing Center for Infectious Disease"/>
            <person name="Wu L."/>
            <person name="Ma J."/>
        </authorList>
    </citation>
    <scope>NUCLEOTIDE SEQUENCE [LARGE SCALE GENOMIC DNA]</scope>
    <source>
        <strain evidence="3">JCM 17927</strain>
    </source>
</reference>